<sequence length="443" mass="49761">MLLQAQPSILSVAHSISRKRSHSDALGREDTGTHCDRGTLHSTEQIWNDTCGILDITAKKNKPDRILDDAIEDDNTFHGDIATNPTAADITGDRSTTDNDLINEGHIDEGVGDEESICSWETINPGDIKIKTLWGREYPINEWQPHDTKRAEVWDLWFVRILIEFPILTRYASHKIYSRLFDICITPIPSTYRVSISSTSFAGGLANRSYKRVLDVGTASGSWAMDFADEHPGLEVISIDLLPLAPDFVPPNLDFGIVESLDLRTFEKSSRDFVHLRDLKGRISNWGEFAKEIFNVLKPGGVAEFHEGTIQFKAKAELPENSFMKEWGDLFRKAGAERGARFDIIQSGILLNSLRAAGFSEIREYPYDVPIEPSQQQGELGQLAWLESVDDIEGSILRLAVENLGWSEERCYMFAAGLRNELKKTTVKPYMTRLAIVCKKPST</sequence>
<dbReference type="PANTHER" id="PTHR43591:SF10">
    <property type="entry name" value="ABC TRANSMEMBRANE TYPE-1 DOMAIN-CONTAINING PROTEIN-RELATED"/>
    <property type="match status" value="1"/>
</dbReference>
<proteinExistence type="inferred from homology"/>
<dbReference type="KEGG" id="fox:FOXG_16046"/>
<dbReference type="Gene3D" id="3.40.50.150">
    <property type="entry name" value="Vaccinia Virus protein VP39"/>
    <property type="match status" value="1"/>
</dbReference>
<dbReference type="InterPro" id="IPR029063">
    <property type="entry name" value="SAM-dependent_MTases_sf"/>
</dbReference>
<dbReference type="PANTHER" id="PTHR43591">
    <property type="entry name" value="METHYLTRANSFERASE"/>
    <property type="match status" value="1"/>
</dbReference>
<dbReference type="GO" id="GO:0008168">
    <property type="term" value="F:methyltransferase activity"/>
    <property type="evidence" value="ECO:0007669"/>
    <property type="project" value="TreeGrafter"/>
</dbReference>
<dbReference type="GeneID" id="28957013"/>
<evidence type="ECO:0008006" key="5">
    <source>
        <dbReference type="Google" id="ProtNLM"/>
    </source>
</evidence>
<dbReference type="AlphaFoldDB" id="A0A0J9W5N8"/>
<organism evidence="3 4">
    <name type="scientific">Fusarium oxysporum f. sp. lycopersici (strain 4287 / CBS 123668 / FGSC 9935 / NRRL 34936)</name>
    <name type="common">Fusarium vascular wilt of tomato</name>
    <dbReference type="NCBI Taxonomy" id="426428"/>
    <lineage>
        <taxon>Eukaryota</taxon>
        <taxon>Fungi</taxon>
        <taxon>Dikarya</taxon>
        <taxon>Ascomycota</taxon>
        <taxon>Pezizomycotina</taxon>
        <taxon>Sordariomycetes</taxon>
        <taxon>Hypocreomycetidae</taxon>
        <taxon>Hypocreales</taxon>
        <taxon>Nectriaceae</taxon>
        <taxon>Fusarium</taxon>
        <taxon>Fusarium oxysporum species complex</taxon>
    </lineage>
</organism>
<dbReference type="Pfam" id="PF13489">
    <property type="entry name" value="Methyltransf_23"/>
    <property type="match status" value="1"/>
</dbReference>
<reference evidence="3" key="1">
    <citation type="submission" date="2007-04" db="EMBL/GenBank/DDBJ databases">
        <authorList>
            <consortium name="The Broad Institute Genome Sequencing Platform"/>
            <person name="Birren B."/>
            <person name="Lander E."/>
            <person name="Galagan J."/>
            <person name="Nusbaum C."/>
            <person name="Devon K."/>
            <person name="Ma L.-J."/>
            <person name="Jaffe D."/>
            <person name="Butler J."/>
            <person name="Alvarez P."/>
            <person name="Gnerre S."/>
            <person name="Grabherr M."/>
            <person name="Kleber M."/>
            <person name="Mauceli E."/>
            <person name="Brockman W."/>
            <person name="MacCallum I.A."/>
            <person name="Young S."/>
            <person name="LaButti K."/>
            <person name="DeCaprio D."/>
            <person name="Crawford M."/>
            <person name="Koehrsen M."/>
            <person name="Engels R."/>
            <person name="Montgomery P."/>
            <person name="Pearson M."/>
            <person name="Howarth C."/>
            <person name="Larson L."/>
            <person name="White J."/>
            <person name="O'Leary S."/>
            <person name="Kodira C."/>
            <person name="Zeng Q."/>
            <person name="Yandava C."/>
            <person name="Alvarado L."/>
            <person name="Kistler C."/>
            <person name="Shim W.-B."/>
            <person name="Kang S."/>
            <person name="Woloshuk C."/>
        </authorList>
    </citation>
    <scope>NUCLEOTIDE SEQUENCE</scope>
    <source>
        <strain evidence="3">4287</strain>
    </source>
</reference>
<dbReference type="Proteomes" id="UP000009097">
    <property type="component" value="Unassembled WGS sequence"/>
</dbReference>
<evidence type="ECO:0000313" key="4">
    <source>
        <dbReference type="Proteomes" id="UP000009097"/>
    </source>
</evidence>
<dbReference type="RefSeq" id="XP_018256414.1">
    <property type="nucleotide sequence ID" value="XM_018396122.1"/>
</dbReference>
<dbReference type="OrthoDB" id="2013972at2759"/>
<protein>
    <recommendedName>
        <fullName evidence="5">Methyltransferase domain-containing protein</fullName>
    </recommendedName>
</protein>
<dbReference type="VEuPathDB" id="FungiDB:FOXG_16046"/>
<evidence type="ECO:0000313" key="3">
    <source>
        <dbReference type="EMBL" id="KNB18369.1"/>
    </source>
</evidence>
<dbReference type="SUPFAM" id="SSF53335">
    <property type="entry name" value="S-adenosyl-L-methionine-dependent methyltransferases"/>
    <property type="match status" value="1"/>
</dbReference>
<comment type="similarity">
    <text evidence="1">Belongs to the methyltransferase superfamily. LaeA methyltransferase family.</text>
</comment>
<accession>A0A0J9W5N8</accession>
<dbReference type="EMBL" id="DS231725">
    <property type="protein sequence ID" value="KNB18369.1"/>
    <property type="molecule type" value="Genomic_DNA"/>
</dbReference>
<name>A0A0J9W5N8_FUSO4</name>
<feature type="region of interest" description="Disordered" evidence="2">
    <location>
        <begin position="14"/>
        <end position="37"/>
    </location>
</feature>
<dbReference type="CDD" id="cd02440">
    <property type="entry name" value="AdoMet_MTases"/>
    <property type="match status" value="1"/>
</dbReference>
<gene>
    <name evidence="3" type="ORF">FOXG_16046</name>
</gene>
<evidence type="ECO:0000256" key="2">
    <source>
        <dbReference type="SAM" id="MobiDB-lite"/>
    </source>
</evidence>
<feature type="compositionally biased region" description="Basic and acidic residues" evidence="2">
    <location>
        <begin position="22"/>
        <end position="37"/>
    </location>
</feature>
<reference evidence="3" key="2">
    <citation type="journal article" date="2010" name="Nature">
        <title>Comparative genomics reveals mobile pathogenicity chromosomes in Fusarium.</title>
        <authorList>
            <person name="Ma L.J."/>
            <person name="van der Does H.C."/>
            <person name="Borkovich K.A."/>
            <person name="Coleman J.J."/>
            <person name="Daboussi M.J."/>
            <person name="Di Pietro A."/>
            <person name="Dufresne M."/>
            <person name="Freitag M."/>
            <person name="Grabherr M."/>
            <person name="Henrissat B."/>
            <person name="Houterman P.M."/>
            <person name="Kang S."/>
            <person name="Shim W.B."/>
            <person name="Woloshuk C."/>
            <person name="Xie X."/>
            <person name="Xu J.R."/>
            <person name="Antoniw J."/>
            <person name="Baker S.E."/>
            <person name="Bluhm B.H."/>
            <person name="Breakspear A."/>
            <person name="Brown D.W."/>
            <person name="Butchko R.A."/>
            <person name="Chapman S."/>
            <person name="Coulson R."/>
            <person name="Coutinho P.M."/>
            <person name="Danchin E.G."/>
            <person name="Diener A."/>
            <person name="Gale L.R."/>
            <person name="Gardiner D.M."/>
            <person name="Goff S."/>
            <person name="Hammond-Kosack K.E."/>
            <person name="Hilburn K."/>
            <person name="Hua-Van A."/>
            <person name="Jonkers W."/>
            <person name="Kazan K."/>
            <person name="Kodira C.D."/>
            <person name="Koehrsen M."/>
            <person name="Kumar L."/>
            <person name="Lee Y.H."/>
            <person name="Li L."/>
            <person name="Manners J.M."/>
            <person name="Miranda-Saavedra D."/>
            <person name="Mukherjee M."/>
            <person name="Park G."/>
            <person name="Park J."/>
            <person name="Park S.Y."/>
            <person name="Proctor R.H."/>
            <person name="Regev A."/>
            <person name="Ruiz-Roldan M.C."/>
            <person name="Sain D."/>
            <person name="Sakthikumar S."/>
            <person name="Sykes S."/>
            <person name="Schwartz D.C."/>
            <person name="Turgeon B.G."/>
            <person name="Wapinski I."/>
            <person name="Yoder O."/>
            <person name="Young S."/>
            <person name="Zeng Q."/>
            <person name="Zhou S."/>
            <person name="Galagan J."/>
            <person name="Cuomo C.A."/>
            <person name="Kistler H.C."/>
            <person name="Rep M."/>
        </authorList>
    </citation>
    <scope>NUCLEOTIDE SEQUENCE [LARGE SCALE GENOMIC DNA]</scope>
    <source>
        <strain evidence="3">4287</strain>
    </source>
</reference>
<evidence type="ECO:0000256" key="1">
    <source>
        <dbReference type="ARBA" id="ARBA00038158"/>
    </source>
</evidence>